<keyword evidence="2" id="KW-1185">Reference proteome</keyword>
<evidence type="ECO:0000313" key="2">
    <source>
        <dbReference type="Proteomes" id="UP000037035"/>
    </source>
</evidence>
<evidence type="ECO:0000313" key="1">
    <source>
        <dbReference type="EMBL" id="KNZ46013.1"/>
    </source>
</evidence>
<reference evidence="1 2" key="1">
    <citation type="submission" date="2015-08" db="EMBL/GenBank/DDBJ databases">
        <title>Next Generation Sequencing and Analysis of the Genome of Puccinia sorghi L Schw, the Causal Agent of Maize Common Rust.</title>
        <authorList>
            <person name="Rochi L."/>
            <person name="Burguener G."/>
            <person name="Darino M."/>
            <person name="Turjanski A."/>
            <person name="Kreff E."/>
            <person name="Dieguez M.J."/>
            <person name="Sacco F."/>
        </authorList>
    </citation>
    <scope>NUCLEOTIDE SEQUENCE [LARGE SCALE GENOMIC DNA]</scope>
    <source>
        <strain evidence="1 2">RO10H11247</strain>
    </source>
</reference>
<sequence>ETKEYLIHIGEGHSVTYWDGLSFHNGFNSYFLESEHKVKAQQALRTFKQSGNMDSYTQKFNVHTYNSAWSNNILVSLYCGRLKEKIRVAIFQPQPHFQNQPTNPLHYRNRPKCNGPLGNERQLASWSYILRLPKEDKPRPIYPSALLTYRC</sequence>
<proteinExistence type="predicted"/>
<feature type="non-terminal residue" evidence="1">
    <location>
        <position position="1"/>
    </location>
</feature>
<gene>
    <name evidence="1" type="ORF">VP01_7624g1</name>
</gene>
<accession>A0A0L6UBT5</accession>
<organism evidence="1 2">
    <name type="scientific">Puccinia sorghi</name>
    <dbReference type="NCBI Taxonomy" id="27349"/>
    <lineage>
        <taxon>Eukaryota</taxon>
        <taxon>Fungi</taxon>
        <taxon>Dikarya</taxon>
        <taxon>Basidiomycota</taxon>
        <taxon>Pucciniomycotina</taxon>
        <taxon>Pucciniomycetes</taxon>
        <taxon>Pucciniales</taxon>
        <taxon>Pucciniaceae</taxon>
        <taxon>Puccinia</taxon>
    </lineage>
</organism>
<dbReference type="EMBL" id="LAVV01013077">
    <property type="protein sequence ID" value="KNZ46013.1"/>
    <property type="molecule type" value="Genomic_DNA"/>
</dbReference>
<comment type="caution">
    <text evidence="1">The sequence shown here is derived from an EMBL/GenBank/DDBJ whole genome shotgun (WGS) entry which is preliminary data.</text>
</comment>
<protein>
    <recommendedName>
        <fullName evidence="3">Retrotransposon gag domain-containing protein</fullName>
    </recommendedName>
</protein>
<name>A0A0L6UBT5_9BASI</name>
<evidence type="ECO:0008006" key="3">
    <source>
        <dbReference type="Google" id="ProtNLM"/>
    </source>
</evidence>
<dbReference type="OrthoDB" id="3268055at2759"/>
<dbReference type="VEuPathDB" id="FungiDB:VP01_7624g1"/>
<dbReference type="AlphaFoldDB" id="A0A0L6UBT5"/>
<dbReference type="Proteomes" id="UP000037035">
    <property type="component" value="Unassembled WGS sequence"/>
</dbReference>